<protein>
    <submittedName>
        <fullName evidence="2">Uncharacterized protein</fullName>
    </submittedName>
</protein>
<comment type="caution">
    <text evidence="2">The sequence shown here is derived from an EMBL/GenBank/DDBJ whole genome shotgun (WGS) entry which is preliminary data.</text>
</comment>
<dbReference type="EMBL" id="JAUSUA010000003">
    <property type="protein sequence ID" value="MDQ0207610.1"/>
    <property type="molecule type" value="Genomic_DNA"/>
</dbReference>
<keyword evidence="1" id="KW-0472">Membrane</keyword>
<dbReference type="InterPro" id="IPR010916">
    <property type="entry name" value="TonB_box_CS"/>
</dbReference>
<dbReference type="RefSeq" id="WP_306983044.1">
    <property type="nucleotide sequence ID" value="NZ_JAUSUA010000003.1"/>
</dbReference>
<reference evidence="2 3" key="1">
    <citation type="submission" date="2023-07" db="EMBL/GenBank/DDBJ databases">
        <title>Genomic Encyclopedia of Type Strains, Phase IV (KMG-IV): sequencing the most valuable type-strain genomes for metagenomic binning, comparative biology and taxonomic classification.</title>
        <authorList>
            <person name="Goeker M."/>
        </authorList>
    </citation>
    <scope>NUCLEOTIDE SEQUENCE [LARGE SCALE GENOMIC DNA]</scope>
    <source>
        <strain evidence="2 3">DSM 19154</strain>
    </source>
</reference>
<sequence length="165" mass="18566">MFRKRTFSLLLLVGLIILVELSHSKTSFALDCAETSADESYERANVVFSGNVTKVQEYTYTFAVEDVYKGSVEETVEVMGSEWDGDFFKSQEKMLVYTDRMPFGQYTMELCSRTGFFNDLQEDVQGIPPTEPTPKGFLSTPILVGSITGLVGLSILVIRRCRNRS</sequence>
<keyword evidence="1" id="KW-0812">Transmembrane</keyword>
<dbReference type="Gene3D" id="2.40.50.120">
    <property type="match status" value="1"/>
</dbReference>
<proteinExistence type="predicted"/>
<organism evidence="2 3">
    <name type="scientific">Alkalicoccobacillus murimartini</name>
    <dbReference type="NCBI Taxonomy" id="171685"/>
    <lineage>
        <taxon>Bacteria</taxon>
        <taxon>Bacillati</taxon>
        <taxon>Bacillota</taxon>
        <taxon>Bacilli</taxon>
        <taxon>Bacillales</taxon>
        <taxon>Bacillaceae</taxon>
        <taxon>Alkalicoccobacillus</taxon>
    </lineage>
</organism>
<evidence type="ECO:0000313" key="3">
    <source>
        <dbReference type="Proteomes" id="UP001225034"/>
    </source>
</evidence>
<name>A0ABT9YIC0_9BACI</name>
<accession>A0ABT9YIC0</accession>
<evidence type="ECO:0000313" key="2">
    <source>
        <dbReference type="EMBL" id="MDQ0207610.1"/>
    </source>
</evidence>
<keyword evidence="1" id="KW-1133">Transmembrane helix</keyword>
<gene>
    <name evidence="2" type="ORF">J2S05_002411</name>
</gene>
<dbReference type="InterPro" id="IPR008993">
    <property type="entry name" value="TIMP-like_OB-fold"/>
</dbReference>
<feature type="transmembrane region" description="Helical" evidence="1">
    <location>
        <begin position="137"/>
        <end position="158"/>
    </location>
</feature>
<keyword evidence="3" id="KW-1185">Reference proteome</keyword>
<evidence type="ECO:0000256" key="1">
    <source>
        <dbReference type="SAM" id="Phobius"/>
    </source>
</evidence>
<dbReference type="Proteomes" id="UP001225034">
    <property type="component" value="Unassembled WGS sequence"/>
</dbReference>
<dbReference type="PROSITE" id="PS00430">
    <property type="entry name" value="TONB_DEPENDENT_REC_1"/>
    <property type="match status" value="1"/>
</dbReference>
<dbReference type="SUPFAM" id="SSF50242">
    <property type="entry name" value="TIMP-like"/>
    <property type="match status" value="1"/>
</dbReference>